<feature type="region of interest" description="Disordered" evidence="2">
    <location>
        <begin position="282"/>
        <end position="302"/>
    </location>
</feature>
<dbReference type="PRINTS" id="PR01438">
    <property type="entry name" value="UNVRSLSTRESS"/>
</dbReference>
<dbReference type="Proteomes" id="UP000194761">
    <property type="component" value="Unassembled WGS sequence"/>
</dbReference>
<dbReference type="EMBL" id="NGFP01000002">
    <property type="protein sequence ID" value="OUD00018.1"/>
    <property type="molecule type" value="Genomic_DNA"/>
</dbReference>
<dbReference type="PANTHER" id="PTHR46553">
    <property type="entry name" value="ADENINE NUCLEOTIDE ALPHA HYDROLASES-LIKE SUPERFAMILY PROTEIN"/>
    <property type="match status" value="1"/>
</dbReference>
<dbReference type="InterPro" id="IPR014729">
    <property type="entry name" value="Rossmann-like_a/b/a_fold"/>
</dbReference>
<dbReference type="RefSeq" id="WP_086566667.1">
    <property type="nucleotide sequence ID" value="NZ_NGFP01000002.1"/>
</dbReference>
<evidence type="ECO:0000259" key="3">
    <source>
        <dbReference type="Pfam" id="PF00582"/>
    </source>
</evidence>
<proteinExistence type="inferred from homology"/>
<evidence type="ECO:0000313" key="5">
    <source>
        <dbReference type="Proteomes" id="UP000194761"/>
    </source>
</evidence>
<comment type="caution">
    <text evidence="4">The sequence shown here is derived from an EMBL/GenBank/DDBJ whole genome shotgun (WGS) entry which is preliminary data.</text>
</comment>
<dbReference type="InterPro" id="IPR006015">
    <property type="entry name" value="Universal_stress_UspA"/>
</dbReference>
<feature type="domain" description="UspA" evidence="3">
    <location>
        <begin position="149"/>
        <end position="282"/>
    </location>
</feature>
<feature type="domain" description="UspA" evidence="3">
    <location>
        <begin position="1"/>
        <end position="139"/>
    </location>
</feature>
<dbReference type="AlphaFoldDB" id="A0A243RXS8"/>
<dbReference type="Gene3D" id="3.40.50.620">
    <property type="entry name" value="HUPs"/>
    <property type="match status" value="2"/>
</dbReference>
<dbReference type="SUPFAM" id="SSF52402">
    <property type="entry name" value="Adenine nucleotide alpha hydrolases-like"/>
    <property type="match status" value="2"/>
</dbReference>
<name>A0A243RXS8_9ACTN</name>
<comment type="similarity">
    <text evidence="1">Belongs to the universal stress protein A family.</text>
</comment>
<evidence type="ECO:0000256" key="2">
    <source>
        <dbReference type="SAM" id="MobiDB-lite"/>
    </source>
</evidence>
<dbReference type="InterPro" id="IPR006016">
    <property type="entry name" value="UspA"/>
</dbReference>
<evidence type="ECO:0000313" key="4">
    <source>
        <dbReference type="EMBL" id="OUD00018.1"/>
    </source>
</evidence>
<protein>
    <submittedName>
        <fullName evidence="4">Universal stress protein UspA</fullName>
    </submittedName>
</protein>
<keyword evidence="5" id="KW-1185">Reference proteome</keyword>
<organism evidence="4 5">
    <name type="scientific">Streptosporangium minutum</name>
    <dbReference type="NCBI Taxonomy" id="569862"/>
    <lineage>
        <taxon>Bacteria</taxon>
        <taxon>Bacillati</taxon>
        <taxon>Actinomycetota</taxon>
        <taxon>Actinomycetes</taxon>
        <taxon>Streptosporangiales</taxon>
        <taxon>Streptosporangiaceae</taxon>
        <taxon>Streptosporangium</taxon>
    </lineage>
</organism>
<reference evidence="4 5" key="1">
    <citation type="submission" date="2017-05" db="EMBL/GenBank/DDBJ databases">
        <title>Biotechnological potential of actinobacteria isolated from South African environments.</title>
        <authorList>
            <person name="Le Roes-Hill M."/>
            <person name="Prins A."/>
            <person name="Durrell K.A."/>
        </authorList>
    </citation>
    <scope>NUCLEOTIDE SEQUENCE [LARGE SCALE GENOMIC DNA]</scope>
    <source>
        <strain evidence="4">M26</strain>
    </source>
</reference>
<sequence length="302" mass="31316">MTESIAVGTDGSTAATAALEWAVDDAARSGLSLRIVHAVDRWPYEILEFPAPGRPDHLTRLGKQVLAEAARAAAERGPDVCVTTELIEGTPVEVLWEQAETAVELVIGSRGLGGSVGSLLGSVPIRLAGHVRGAVVVVRPGVGEPHGEVVVGIGGSAECEPALGFAFEQARLRGRPLRAVHAWRAPVHGFTPEAAHDMDEVRQGHRRVAADRLAGWQEKFPTVDVVQDVTCADPVPTLVAASARAGLLVVGSRGLGAVGSAVLGSVSRGVLHHAPCPVAVVRHDPASPPSPGNVVVGLKQHD</sequence>
<dbReference type="PANTHER" id="PTHR46553:SF3">
    <property type="entry name" value="ADENINE NUCLEOTIDE ALPHA HYDROLASES-LIKE SUPERFAMILY PROTEIN"/>
    <property type="match status" value="1"/>
</dbReference>
<gene>
    <name evidence="4" type="ORF">CA984_00670</name>
</gene>
<evidence type="ECO:0000256" key="1">
    <source>
        <dbReference type="ARBA" id="ARBA00008791"/>
    </source>
</evidence>
<dbReference type="Pfam" id="PF00582">
    <property type="entry name" value="Usp"/>
    <property type="match status" value="2"/>
</dbReference>
<accession>A0A243RXS8</accession>